<dbReference type="EMBL" id="QSSN01000066">
    <property type="protein sequence ID" value="RGL79785.1"/>
    <property type="molecule type" value="Genomic_DNA"/>
</dbReference>
<evidence type="ECO:0000313" key="2">
    <source>
        <dbReference type="Proteomes" id="UP000261278"/>
    </source>
</evidence>
<dbReference type="AlphaFoldDB" id="A0A3E4SSL7"/>
<accession>A0A3E4SSL7</accession>
<sequence length="199" mass="21719">VIAIVFHAGHHENDASDYSATGIGQQKCHGYAVALQDATNGYCQWGVYGTELGCCPTDGSGKKQNNYSAPDIDWSGYAWTQKIITAAGGKDKLNATEDSGYPATYYAVVDYAHKVPSPANSTGWFLPSIGQMWNVYQNRASLFEGKTVVSGLKSDWYWSSSEFCNSPARSALFVDVGSGRVDYNVKNYMSSYLRPVLAF</sequence>
<name>A0A3E4SSL7_PHOVU</name>
<gene>
    <name evidence="1" type="ORF">DXC44_21865</name>
</gene>
<organism evidence="1 2">
    <name type="scientific">Phocaeicola vulgatus</name>
    <name type="common">Bacteroides vulgatus</name>
    <dbReference type="NCBI Taxonomy" id="821"/>
    <lineage>
        <taxon>Bacteria</taxon>
        <taxon>Pseudomonadati</taxon>
        <taxon>Bacteroidota</taxon>
        <taxon>Bacteroidia</taxon>
        <taxon>Bacteroidales</taxon>
        <taxon>Bacteroidaceae</taxon>
        <taxon>Phocaeicola</taxon>
    </lineage>
</organism>
<reference evidence="1 2" key="1">
    <citation type="submission" date="2018-08" db="EMBL/GenBank/DDBJ databases">
        <title>A genome reference for cultivated species of the human gut microbiota.</title>
        <authorList>
            <person name="Zou Y."/>
            <person name="Xue W."/>
            <person name="Luo G."/>
        </authorList>
    </citation>
    <scope>NUCLEOTIDE SEQUENCE [LARGE SCALE GENOMIC DNA]</scope>
    <source>
        <strain evidence="1 2">TF05-18</strain>
    </source>
</reference>
<evidence type="ECO:0000313" key="1">
    <source>
        <dbReference type="EMBL" id="RGL79785.1"/>
    </source>
</evidence>
<protein>
    <submittedName>
        <fullName evidence="1">Fimbrillin family protein</fullName>
    </submittedName>
</protein>
<dbReference type="Proteomes" id="UP000261278">
    <property type="component" value="Unassembled WGS sequence"/>
</dbReference>
<comment type="caution">
    <text evidence="1">The sequence shown here is derived from an EMBL/GenBank/DDBJ whole genome shotgun (WGS) entry which is preliminary data.</text>
</comment>
<feature type="non-terminal residue" evidence="1">
    <location>
        <position position="1"/>
    </location>
</feature>
<proteinExistence type="predicted"/>